<accession>A0ABR2QIX1</accession>
<name>A0ABR2QIX1_9ROSI</name>
<comment type="caution">
    <text evidence="2">The sequence shown here is derived from an EMBL/GenBank/DDBJ whole genome shotgun (WGS) entry which is preliminary data.</text>
</comment>
<feature type="region of interest" description="Disordered" evidence="1">
    <location>
        <begin position="88"/>
        <end position="116"/>
    </location>
</feature>
<evidence type="ECO:0000313" key="2">
    <source>
        <dbReference type="EMBL" id="KAK9000632.1"/>
    </source>
</evidence>
<protein>
    <submittedName>
        <fullName evidence="2">Uncharacterized protein</fullName>
    </submittedName>
</protein>
<evidence type="ECO:0000256" key="1">
    <source>
        <dbReference type="SAM" id="MobiDB-lite"/>
    </source>
</evidence>
<dbReference type="Proteomes" id="UP001396334">
    <property type="component" value="Unassembled WGS sequence"/>
</dbReference>
<keyword evidence="3" id="KW-1185">Reference proteome</keyword>
<organism evidence="2 3">
    <name type="scientific">Hibiscus sabdariffa</name>
    <name type="common">roselle</name>
    <dbReference type="NCBI Taxonomy" id="183260"/>
    <lineage>
        <taxon>Eukaryota</taxon>
        <taxon>Viridiplantae</taxon>
        <taxon>Streptophyta</taxon>
        <taxon>Embryophyta</taxon>
        <taxon>Tracheophyta</taxon>
        <taxon>Spermatophyta</taxon>
        <taxon>Magnoliopsida</taxon>
        <taxon>eudicotyledons</taxon>
        <taxon>Gunneridae</taxon>
        <taxon>Pentapetalae</taxon>
        <taxon>rosids</taxon>
        <taxon>malvids</taxon>
        <taxon>Malvales</taxon>
        <taxon>Malvaceae</taxon>
        <taxon>Malvoideae</taxon>
        <taxon>Hibiscus</taxon>
    </lineage>
</organism>
<dbReference type="EMBL" id="JBBPBN010000037">
    <property type="protein sequence ID" value="KAK9000632.1"/>
    <property type="molecule type" value="Genomic_DNA"/>
</dbReference>
<sequence length="116" mass="13356">MQTSALPSAEEDTTSSLLIVMTMAAVEIQVLKPLQLYRGSTWIASHEAEEKQLHFEECMIQGLLENSMVRSGQKDFLKQKRCPMMAQSPRSAWIHARNDQPGRIRKQQYRSSEELY</sequence>
<proteinExistence type="predicted"/>
<reference evidence="2 3" key="1">
    <citation type="journal article" date="2024" name="G3 (Bethesda)">
        <title>Genome assembly of Hibiscus sabdariffa L. provides insights into metabolisms of medicinal natural products.</title>
        <authorList>
            <person name="Kim T."/>
        </authorList>
    </citation>
    <scope>NUCLEOTIDE SEQUENCE [LARGE SCALE GENOMIC DNA]</scope>
    <source>
        <strain evidence="2">TK-2024</strain>
        <tissue evidence="2">Old leaves</tissue>
    </source>
</reference>
<gene>
    <name evidence="2" type="ORF">V6N11_081121</name>
</gene>
<evidence type="ECO:0000313" key="3">
    <source>
        <dbReference type="Proteomes" id="UP001396334"/>
    </source>
</evidence>